<gene>
    <name evidence="3" type="ORF">A2875_01625</name>
</gene>
<dbReference type="PANTHER" id="PTHR12526">
    <property type="entry name" value="GLYCOSYLTRANSFERASE"/>
    <property type="match status" value="1"/>
</dbReference>
<feature type="domain" description="Glycosyltransferase subfamily 4-like N-terminal" evidence="2">
    <location>
        <begin position="31"/>
        <end position="169"/>
    </location>
</feature>
<proteinExistence type="predicted"/>
<dbReference type="Pfam" id="PF13439">
    <property type="entry name" value="Glyco_transf_4"/>
    <property type="match status" value="1"/>
</dbReference>
<sequence>MRIGLLSPSIYMSPSRYGDMIFAPRDLSVFLANGLVKRGHDVTFFTAPDIQTHARLVGGDRQLLEKQYQEEKLEHAGGERQKWASFYTVKRNYELDLTTRAYQMAKEGKLDIVHSYHDSLAHFFDELTGFPTVYTLHDPVPKNPNSLPFWLLNRFKKHNFIAISKSFGRLDGIGLNFVGTVYHGIDLPQIKGVSPGLYLACAGRMVPEKGIHLALDAARTAGLPIKVATSVMKENQNSEYFNGIVKPYTRDVRVEFVPFMKNAQKTEFLASARAFLFPIVWEEPFGMVMIEAMACGTPVIAYNRGSVSEVVRDGFTGFIIDPDSENRPGKGSWIIKKQGIEGLVEAIGKIDQIDRAACRKHVEENFTVAKMVEGYENVYEKVRLRISSCL</sequence>
<evidence type="ECO:0000313" key="3">
    <source>
        <dbReference type="EMBL" id="OGG12700.1"/>
    </source>
</evidence>
<reference evidence="3 4" key="1">
    <citation type="journal article" date="2016" name="Nat. Commun.">
        <title>Thousands of microbial genomes shed light on interconnected biogeochemical processes in an aquifer system.</title>
        <authorList>
            <person name="Anantharaman K."/>
            <person name="Brown C.T."/>
            <person name="Hug L.A."/>
            <person name="Sharon I."/>
            <person name="Castelle C.J."/>
            <person name="Probst A.J."/>
            <person name="Thomas B.C."/>
            <person name="Singh A."/>
            <person name="Wilkins M.J."/>
            <person name="Karaoz U."/>
            <person name="Brodie E.L."/>
            <person name="Williams K.H."/>
            <person name="Hubbard S.S."/>
            <person name="Banfield J.F."/>
        </authorList>
    </citation>
    <scope>NUCLEOTIDE SEQUENCE [LARGE SCALE GENOMIC DNA]</scope>
</reference>
<accession>A0A1F5ZJP4</accession>
<dbReference type="PANTHER" id="PTHR12526:SF595">
    <property type="entry name" value="BLL5217 PROTEIN"/>
    <property type="match status" value="1"/>
</dbReference>
<dbReference type="AlphaFoldDB" id="A0A1F5ZJP4"/>
<evidence type="ECO:0000259" key="1">
    <source>
        <dbReference type="Pfam" id="PF00534"/>
    </source>
</evidence>
<name>A0A1F5ZJP4_9BACT</name>
<comment type="caution">
    <text evidence="3">The sequence shown here is derived from an EMBL/GenBank/DDBJ whole genome shotgun (WGS) entry which is preliminary data.</text>
</comment>
<dbReference type="InterPro" id="IPR001296">
    <property type="entry name" value="Glyco_trans_1"/>
</dbReference>
<dbReference type="CDD" id="cd03802">
    <property type="entry name" value="GT4_AviGT4-like"/>
    <property type="match status" value="1"/>
</dbReference>
<dbReference type="Gene3D" id="3.40.50.2000">
    <property type="entry name" value="Glycogen Phosphorylase B"/>
    <property type="match status" value="2"/>
</dbReference>
<dbReference type="EMBL" id="MFJJ01000057">
    <property type="protein sequence ID" value="OGG12700.1"/>
    <property type="molecule type" value="Genomic_DNA"/>
</dbReference>
<protein>
    <recommendedName>
        <fullName evidence="5">Glycosyl transferase family 1 domain-containing protein</fullName>
    </recommendedName>
</protein>
<feature type="domain" description="Glycosyl transferase family 1" evidence="1">
    <location>
        <begin position="198"/>
        <end position="324"/>
    </location>
</feature>
<evidence type="ECO:0008006" key="5">
    <source>
        <dbReference type="Google" id="ProtNLM"/>
    </source>
</evidence>
<organism evidence="3 4">
    <name type="scientific">Candidatus Gottesmanbacteria bacterium RIFCSPHIGHO2_01_FULL_46_14</name>
    <dbReference type="NCBI Taxonomy" id="1798380"/>
    <lineage>
        <taxon>Bacteria</taxon>
        <taxon>Candidatus Gottesmaniibacteriota</taxon>
    </lineage>
</organism>
<dbReference type="Proteomes" id="UP000177416">
    <property type="component" value="Unassembled WGS sequence"/>
</dbReference>
<dbReference type="SUPFAM" id="SSF53756">
    <property type="entry name" value="UDP-Glycosyltransferase/glycogen phosphorylase"/>
    <property type="match status" value="1"/>
</dbReference>
<dbReference type="GO" id="GO:0016757">
    <property type="term" value="F:glycosyltransferase activity"/>
    <property type="evidence" value="ECO:0007669"/>
    <property type="project" value="InterPro"/>
</dbReference>
<dbReference type="InterPro" id="IPR028098">
    <property type="entry name" value="Glyco_trans_4-like_N"/>
</dbReference>
<dbReference type="Pfam" id="PF00534">
    <property type="entry name" value="Glycos_transf_1"/>
    <property type="match status" value="1"/>
</dbReference>
<evidence type="ECO:0000259" key="2">
    <source>
        <dbReference type="Pfam" id="PF13439"/>
    </source>
</evidence>
<evidence type="ECO:0000313" key="4">
    <source>
        <dbReference type="Proteomes" id="UP000177416"/>
    </source>
</evidence>